<proteinExistence type="predicted"/>
<dbReference type="Proteomes" id="UP000054007">
    <property type="component" value="Unassembled WGS sequence"/>
</dbReference>
<dbReference type="OrthoDB" id="3198848at2759"/>
<dbReference type="EMBL" id="KN880712">
    <property type="protein sequence ID" value="KIY63225.1"/>
    <property type="molecule type" value="Genomic_DNA"/>
</dbReference>
<gene>
    <name evidence="2" type="ORF">CYLTODRAFT_146047</name>
</gene>
<evidence type="ECO:0000313" key="2">
    <source>
        <dbReference type="EMBL" id="KIY63225.1"/>
    </source>
</evidence>
<organism evidence="2 3">
    <name type="scientific">Cylindrobasidium torrendii FP15055 ss-10</name>
    <dbReference type="NCBI Taxonomy" id="1314674"/>
    <lineage>
        <taxon>Eukaryota</taxon>
        <taxon>Fungi</taxon>
        <taxon>Dikarya</taxon>
        <taxon>Basidiomycota</taxon>
        <taxon>Agaricomycotina</taxon>
        <taxon>Agaricomycetes</taxon>
        <taxon>Agaricomycetidae</taxon>
        <taxon>Agaricales</taxon>
        <taxon>Marasmiineae</taxon>
        <taxon>Physalacriaceae</taxon>
        <taxon>Cylindrobasidium</taxon>
    </lineage>
</organism>
<evidence type="ECO:0000313" key="3">
    <source>
        <dbReference type="Proteomes" id="UP000054007"/>
    </source>
</evidence>
<protein>
    <submittedName>
        <fullName evidence="2">Uncharacterized protein</fullName>
    </submittedName>
</protein>
<evidence type="ECO:0000256" key="1">
    <source>
        <dbReference type="SAM" id="MobiDB-lite"/>
    </source>
</evidence>
<dbReference type="AlphaFoldDB" id="A0A0D7AZ48"/>
<accession>A0A0D7AZ48</accession>
<reference evidence="2 3" key="1">
    <citation type="journal article" date="2015" name="Fungal Genet. Biol.">
        <title>Evolution of novel wood decay mechanisms in Agaricales revealed by the genome sequences of Fistulina hepatica and Cylindrobasidium torrendii.</title>
        <authorList>
            <person name="Floudas D."/>
            <person name="Held B.W."/>
            <person name="Riley R."/>
            <person name="Nagy L.G."/>
            <person name="Koehler G."/>
            <person name="Ransdell A.S."/>
            <person name="Younus H."/>
            <person name="Chow J."/>
            <person name="Chiniquy J."/>
            <person name="Lipzen A."/>
            <person name="Tritt A."/>
            <person name="Sun H."/>
            <person name="Haridas S."/>
            <person name="LaButti K."/>
            <person name="Ohm R.A."/>
            <person name="Kues U."/>
            <person name="Blanchette R.A."/>
            <person name="Grigoriev I.V."/>
            <person name="Minto R.E."/>
            <person name="Hibbett D.S."/>
        </authorList>
    </citation>
    <scope>NUCLEOTIDE SEQUENCE [LARGE SCALE GENOMIC DNA]</scope>
    <source>
        <strain evidence="2 3">FP15055 ss-10</strain>
    </source>
</reference>
<feature type="compositionally biased region" description="Polar residues" evidence="1">
    <location>
        <begin position="103"/>
        <end position="114"/>
    </location>
</feature>
<name>A0A0D7AZ48_9AGAR</name>
<sequence length="125" mass="14371">MEALDIVTYRFQQTLVYVRPELSYDDAIAVAQTEYPELSATPKEKIMFKIEASMNGKRQPVRISRSAWASTLGKMLRGEVIDIEVFDDRPPQYGTEYGKSHMQGETSGLQKRGSQNRFPWLPFLH</sequence>
<feature type="region of interest" description="Disordered" evidence="1">
    <location>
        <begin position="94"/>
        <end position="114"/>
    </location>
</feature>
<keyword evidence="3" id="KW-1185">Reference proteome</keyword>